<evidence type="ECO:0000256" key="4">
    <source>
        <dbReference type="ARBA" id="ARBA00022692"/>
    </source>
</evidence>
<protein>
    <submittedName>
        <fullName evidence="9">Type II secretion system (T2SS), protein F</fullName>
    </submittedName>
</protein>
<name>A0A1H8FPF2_9RHOB</name>
<evidence type="ECO:0000256" key="1">
    <source>
        <dbReference type="ARBA" id="ARBA00004651"/>
    </source>
</evidence>
<comment type="similarity">
    <text evidence="2">Belongs to the GSP F family.</text>
</comment>
<dbReference type="Proteomes" id="UP000182160">
    <property type="component" value="Unassembled WGS sequence"/>
</dbReference>
<dbReference type="InterPro" id="IPR003004">
    <property type="entry name" value="GspF/PilC"/>
</dbReference>
<dbReference type="PANTHER" id="PTHR30012">
    <property type="entry name" value="GENERAL SECRETION PATHWAY PROTEIN"/>
    <property type="match status" value="1"/>
</dbReference>
<evidence type="ECO:0000313" key="9">
    <source>
        <dbReference type="EMBL" id="SEN33566.1"/>
    </source>
</evidence>
<feature type="transmembrane region" description="Helical" evidence="7">
    <location>
        <begin position="163"/>
        <end position="180"/>
    </location>
</feature>
<keyword evidence="6 7" id="KW-0472">Membrane</keyword>
<dbReference type="AlphaFoldDB" id="A0A1H8FPF2"/>
<reference evidence="9 10" key="1">
    <citation type="submission" date="2016-10" db="EMBL/GenBank/DDBJ databases">
        <authorList>
            <person name="de Groot N.N."/>
        </authorList>
    </citation>
    <scope>NUCLEOTIDE SEQUENCE [LARGE SCALE GENOMIC DNA]</scope>
    <source>
        <strain evidence="9 10">DSM 11457</strain>
    </source>
</reference>
<dbReference type="GO" id="GO:0005886">
    <property type="term" value="C:plasma membrane"/>
    <property type="evidence" value="ECO:0007669"/>
    <property type="project" value="UniProtKB-SubCell"/>
</dbReference>
<evidence type="ECO:0000256" key="7">
    <source>
        <dbReference type="SAM" id="Phobius"/>
    </source>
</evidence>
<dbReference type="InterPro" id="IPR042094">
    <property type="entry name" value="T2SS_GspF_sf"/>
</dbReference>
<keyword evidence="4 7" id="KW-0812">Transmembrane</keyword>
<keyword evidence="5 7" id="KW-1133">Transmembrane helix</keyword>
<dbReference type="InterPro" id="IPR018076">
    <property type="entry name" value="T2SS_GspF_dom"/>
</dbReference>
<dbReference type="PANTHER" id="PTHR30012:SF0">
    <property type="entry name" value="TYPE II SECRETION SYSTEM PROTEIN F-RELATED"/>
    <property type="match status" value="1"/>
</dbReference>
<dbReference type="Gene3D" id="1.20.81.30">
    <property type="entry name" value="Type II secretion system (T2SS), domain F"/>
    <property type="match status" value="1"/>
</dbReference>
<organism evidence="9 10">
    <name type="scientific">Roseovarius tolerans</name>
    <dbReference type="NCBI Taxonomy" id="74031"/>
    <lineage>
        <taxon>Bacteria</taxon>
        <taxon>Pseudomonadati</taxon>
        <taxon>Pseudomonadota</taxon>
        <taxon>Alphaproteobacteria</taxon>
        <taxon>Rhodobacterales</taxon>
        <taxon>Roseobacteraceae</taxon>
        <taxon>Roseovarius</taxon>
    </lineage>
</organism>
<dbReference type="GO" id="GO:0015628">
    <property type="term" value="P:protein secretion by the type II secretion system"/>
    <property type="evidence" value="ECO:0007669"/>
    <property type="project" value="TreeGrafter"/>
</dbReference>
<dbReference type="RefSeq" id="WP_074787634.1">
    <property type="nucleotide sequence ID" value="NZ_FOBO01000015.1"/>
</dbReference>
<keyword evidence="3" id="KW-1003">Cell membrane</keyword>
<evidence type="ECO:0000313" key="10">
    <source>
        <dbReference type="Proteomes" id="UP000182160"/>
    </source>
</evidence>
<sequence length="187" mass="20206">MGVSDWVQAHRIALGVGVAGSIFGLIFALRVPAVRDRWHGMALRLPVIGRLLRLSAAAQYLRTLALVISSCQTVVDAVTSASDVLVIRRFRDEALDLAEAVRSGESLSQGLVRMSLIPPVCRQLVDAGEKSARLGRMTERAAVLVETWLTNERKRVSALIDPLLMMVVGGLVLAILLPIFDLQASVG</sequence>
<gene>
    <name evidence="9" type="ORF">SAMN04488077_11585</name>
</gene>
<comment type="subcellular location">
    <subcellularLocation>
        <location evidence="1">Cell membrane</location>
        <topology evidence="1">Multi-pass membrane protein</topology>
    </subcellularLocation>
</comment>
<evidence type="ECO:0000256" key="2">
    <source>
        <dbReference type="ARBA" id="ARBA00005745"/>
    </source>
</evidence>
<dbReference type="EMBL" id="FOBO01000015">
    <property type="protein sequence ID" value="SEN33566.1"/>
    <property type="molecule type" value="Genomic_DNA"/>
</dbReference>
<feature type="domain" description="Type II secretion system protein GspF" evidence="8">
    <location>
        <begin position="60"/>
        <end position="178"/>
    </location>
</feature>
<evidence type="ECO:0000256" key="3">
    <source>
        <dbReference type="ARBA" id="ARBA00022475"/>
    </source>
</evidence>
<evidence type="ECO:0000259" key="8">
    <source>
        <dbReference type="Pfam" id="PF00482"/>
    </source>
</evidence>
<dbReference type="Pfam" id="PF00482">
    <property type="entry name" value="T2SSF"/>
    <property type="match status" value="1"/>
</dbReference>
<accession>A0A1H8FPF2</accession>
<evidence type="ECO:0000256" key="6">
    <source>
        <dbReference type="ARBA" id="ARBA00023136"/>
    </source>
</evidence>
<evidence type="ECO:0000256" key="5">
    <source>
        <dbReference type="ARBA" id="ARBA00022989"/>
    </source>
</evidence>
<proteinExistence type="inferred from homology"/>
<feature type="transmembrane region" description="Helical" evidence="7">
    <location>
        <begin position="12"/>
        <end position="31"/>
    </location>
</feature>